<dbReference type="PANTHER" id="PTHR18895:SF74">
    <property type="entry name" value="MTRF1L RELEASE FACTOR GLUTAMINE METHYLTRANSFERASE"/>
    <property type="match status" value="1"/>
</dbReference>
<dbReference type="SUPFAM" id="SSF53335">
    <property type="entry name" value="S-adenosyl-L-methionine-dependent methyltransferases"/>
    <property type="match status" value="1"/>
</dbReference>
<name>K2G345_9BACT</name>
<feature type="domain" description="DNA methylase adenine-specific" evidence="1">
    <location>
        <begin position="30"/>
        <end position="142"/>
    </location>
</feature>
<dbReference type="GO" id="GO:0003677">
    <property type="term" value="F:DNA binding"/>
    <property type="evidence" value="ECO:0007669"/>
    <property type="project" value="InterPro"/>
</dbReference>
<sequence>MKANMGSVEFFYKRFYYNKHTLTPRLETESLVRLALDAIKKEDIDVVIDVWTGSAIIWISIENNSEIKEIYWLEKSKNAAKVAHANISLHKSNMILIKSDLLGYFFKNDKEFDFKDKNILIVANLPYIKNEDWVNMSEDTLWEPKMALFWWARTGFELYEKFYRQLLKFKKSFWTGKIVSISEIWFDQREVAGKYLLKHWFQAKFSPDLRWIERFITIEI</sequence>
<accession>K2G345</accession>
<dbReference type="GO" id="GO:0008170">
    <property type="term" value="F:N-methyltransferase activity"/>
    <property type="evidence" value="ECO:0007669"/>
    <property type="project" value="InterPro"/>
</dbReference>
<dbReference type="InterPro" id="IPR050320">
    <property type="entry name" value="N5-glutamine_MTase"/>
</dbReference>
<keyword evidence="2" id="KW-0808">Transferase</keyword>
<evidence type="ECO:0000259" key="1">
    <source>
        <dbReference type="Pfam" id="PF02384"/>
    </source>
</evidence>
<dbReference type="InterPro" id="IPR003356">
    <property type="entry name" value="DNA_methylase_A-5"/>
</dbReference>
<dbReference type="InterPro" id="IPR029063">
    <property type="entry name" value="SAM-dependent_MTases_sf"/>
</dbReference>
<dbReference type="PANTHER" id="PTHR18895">
    <property type="entry name" value="HEMK METHYLTRANSFERASE"/>
    <property type="match status" value="1"/>
</dbReference>
<dbReference type="AlphaFoldDB" id="K2G345"/>
<dbReference type="Pfam" id="PF02384">
    <property type="entry name" value="N6_Mtase"/>
    <property type="match status" value="1"/>
</dbReference>
<gene>
    <name evidence="2" type="ORF">ACD_3C00026G0003</name>
</gene>
<organism evidence="2">
    <name type="scientific">uncultured bacterium</name>
    <name type="common">gcode 4</name>
    <dbReference type="NCBI Taxonomy" id="1234023"/>
    <lineage>
        <taxon>Bacteria</taxon>
        <taxon>environmental samples</taxon>
    </lineage>
</organism>
<dbReference type="GO" id="GO:0032259">
    <property type="term" value="P:methylation"/>
    <property type="evidence" value="ECO:0007669"/>
    <property type="project" value="UniProtKB-KW"/>
</dbReference>
<reference evidence="2" key="1">
    <citation type="journal article" date="2012" name="Science">
        <title>Fermentation, hydrogen, and sulfur metabolism in multiple uncultivated bacterial phyla.</title>
        <authorList>
            <person name="Wrighton K.C."/>
            <person name="Thomas B.C."/>
            <person name="Sharon I."/>
            <person name="Miller C.S."/>
            <person name="Castelle C.J."/>
            <person name="VerBerkmoes N.C."/>
            <person name="Wilkins M.J."/>
            <person name="Hettich R.L."/>
            <person name="Lipton M.S."/>
            <person name="Williams K.H."/>
            <person name="Long P.E."/>
            <person name="Banfield J.F."/>
        </authorList>
    </citation>
    <scope>NUCLEOTIDE SEQUENCE [LARGE SCALE GENOMIC DNA]</scope>
</reference>
<proteinExistence type="predicted"/>
<dbReference type="EMBL" id="AMFJ01000300">
    <property type="protein sequence ID" value="EKE28702.1"/>
    <property type="molecule type" value="Genomic_DNA"/>
</dbReference>
<dbReference type="Gene3D" id="3.40.50.150">
    <property type="entry name" value="Vaccinia Virus protein VP39"/>
    <property type="match status" value="1"/>
</dbReference>
<protein>
    <submittedName>
        <fullName evidence="2">Polypeptide chain release factor methyltransferase</fullName>
    </submittedName>
</protein>
<evidence type="ECO:0000313" key="2">
    <source>
        <dbReference type="EMBL" id="EKE28702.1"/>
    </source>
</evidence>
<keyword evidence="2" id="KW-0489">Methyltransferase</keyword>
<comment type="caution">
    <text evidence="2">The sequence shown here is derived from an EMBL/GenBank/DDBJ whole genome shotgun (WGS) entry which is preliminary data.</text>
</comment>